<evidence type="ECO:0000256" key="9">
    <source>
        <dbReference type="SAM" id="MobiDB-lite"/>
    </source>
</evidence>
<comment type="similarity">
    <text evidence="3 8">Belongs to the fungal TPase family.</text>
</comment>
<evidence type="ECO:0000256" key="8">
    <source>
        <dbReference type="RuleBase" id="RU367053"/>
    </source>
</evidence>
<evidence type="ECO:0000256" key="2">
    <source>
        <dbReference type="ARBA" id="ARBA00004123"/>
    </source>
</evidence>
<protein>
    <recommendedName>
        <fullName evidence="8">mRNA-capping enzyme subunit beta</fullName>
        <ecNumber evidence="8">3.6.1.74</ecNumber>
    </recommendedName>
    <alternativeName>
        <fullName evidence="8">mRNA 5'-phosphatase</fullName>
    </alternativeName>
    <alternativeName>
        <fullName evidence="8">mRNA 5'-triphosphate monophosphatase</fullName>
    </alternativeName>
</protein>
<dbReference type="GO" id="GO:0140818">
    <property type="term" value="F:mRNA 5'-triphosphate monophosphatase activity"/>
    <property type="evidence" value="ECO:0007669"/>
    <property type="project" value="UniProtKB-EC"/>
</dbReference>
<evidence type="ECO:0000256" key="4">
    <source>
        <dbReference type="ARBA" id="ARBA00022664"/>
    </source>
</evidence>
<dbReference type="EC" id="3.6.1.74" evidence="8"/>
<evidence type="ECO:0000256" key="5">
    <source>
        <dbReference type="ARBA" id="ARBA00022801"/>
    </source>
</evidence>
<feature type="compositionally biased region" description="Polar residues" evidence="9">
    <location>
        <begin position="7"/>
        <end position="18"/>
    </location>
</feature>
<keyword evidence="5 8" id="KW-0378">Hydrolase</keyword>
<keyword evidence="12" id="KW-1185">Reference proteome</keyword>
<dbReference type="AlphaFoldDB" id="A0A6A6JGX6"/>
<dbReference type="InterPro" id="IPR037009">
    <property type="entry name" value="mRNA_triPase_Cet1_sf"/>
</dbReference>
<dbReference type="RefSeq" id="XP_033653449.1">
    <property type="nucleotide sequence ID" value="XM_033798470.1"/>
</dbReference>
<evidence type="ECO:0000313" key="11">
    <source>
        <dbReference type="EMBL" id="KAF2275910.1"/>
    </source>
</evidence>
<evidence type="ECO:0000256" key="3">
    <source>
        <dbReference type="ARBA" id="ARBA00006345"/>
    </source>
</evidence>
<dbReference type="PANTHER" id="PTHR28118:SF1">
    <property type="entry name" value="POLYNUCLEOTIDE 5'-TRIPHOSPHATASE CTL1-RELATED"/>
    <property type="match status" value="1"/>
</dbReference>
<comment type="function">
    <text evidence="8">First step of mRNA capping. Converts the 5'-triphosphate end of a nascent mRNA chain into a diphosphate end.</text>
</comment>
<dbReference type="InterPro" id="IPR040343">
    <property type="entry name" value="Cet1/Ctl1"/>
</dbReference>
<comment type="cofactor">
    <cofactor evidence="1 8">
        <name>Mg(2+)</name>
        <dbReference type="ChEBI" id="CHEBI:18420"/>
    </cofactor>
</comment>
<evidence type="ECO:0000256" key="7">
    <source>
        <dbReference type="ARBA" id="ARBA00047740"/>
    </source>
</evidence>
<keyword evidence="4 8" id="KW-0507">mRNA processing</keyword>
<dbReference type="SUPFAM" id="SSF55154">
    <property type="entry name" value="CYTH-like phosphatases"/>
    <property type="match status" value="1"/>
</dbReference>
<dbReference type="GO" id="GO:0031533">
    <property type="term" value="C:mRNA capping enzyme complex"/>
    <property type="evidence" value="ECO:0007669"/>
    <property type="project" value="UniProtKB-UniRule"/>
</dbReference>
<feature type="region of interest" description="Disordered" evidence="9">
    <location>
        <begin position="1"/>
        <end position="55"/>
    </location>
</feature>
<evidence type="ECO:0000259" key="10">
    <source>
        <dbReference type="Pfam" id="PF02940"/>
    </source>
</evidence>
<dbReference type="InterPro" id="IPR004206">
    <property type="entry name" value="mRNA_triPase_Cet1"/>
</dbReference>
<dbReference type="GO" id="GO:0006370">
    <property type="term" value="P:7-methylguanosine mRNA capping"/>
    <property type="evidence" value="ECO:0007669"/>
    <property type="project" value="UniProtKB-UniRule"/>
</dbReference>
<dbReference type="PANTHER" id="PTHR28118">
    <property type="entry name" value="POLYNUCLEOTIDE 5'-TRIPHOSPHATASE-RELATED"/>
    <property type="match status" value="1"/>
</dbReference>
<dbReference type="GO" id="GO:0004651">
    <property type="term" value="F:polynucleotide 5'-phosphatase activity"/>
    <property type="evidence" value="ECO:0007669"/>
    <property type="project" value="UniProtKB-UniRule"/>
</dbReference>
<gene>
    <name evidence="11" type="ORF">EI97DRAFT_433847</name>
</gene>
<organism evidence="11 12">
    <name type="scientific">Westerdykella ornata</name>
    <dbReference type="NCBI Taxonomy" id="318751"/>
    <lineage>
        <taxon>Eukaryota</taxon>
        <taxon>Fungi</taxon>
        <taxon>Dikarya</taxon>
        <taxon>Ascomycota</taxon>
        <taxon>Pezizomycotina</taxon>
        <taxon>Dothideomycetes</taxon>
        <taxon>Pleosporomycetidae</taxon>
        <taxon>Pleosporales</taxon>
        <taxon>Sporormiaceae</taxon>
        <taxon>Westerdykella</taxon>
    </lineage>
</organism>
<reference evidence="11" key="1">
    <citation type="journal article" date="2020" name="Stud. Mycol.">
        <title>101 Dothideomycetes genomes: a test case for predicting lifestyles and emergence of pathogens.</title>
        <authorList>
            <person name="Haridas S."/>
            <person name="Albert R."/>
            <person name="Binder M."/>
            <person name="Bloem J."/>
            <person name="Labutti K."/>
            <person name="Salamov A."/>
            <person name="Andreopoulos B."/>
            <person name="Baker S."/>
            <person name="Barry K."/>
            <person name="Bills G."/>
            <person name="Bluhm B."/>
            <person name="Cannon C."/>
            <person name="Castanera R."/>
            <person name="Culley D."/>
            <person name="Daum C."/>
            <person name="Ezra D."/>
            <person name="Gonzalez J."/>
            <person name="Henrissat B."/>
            <person name="Kuo A."/>
            <person name="Liang C."/>
            <person name="Lipzen A."/>
            <person name="Lutzoni F."/>
            <person name="Magnuson J."/>
            <person name="Mondo S."/>
            <person name="Nolan M."/>
            <person name="Ohm R."/>
            <person name="Pangilinan J."/>
            <person name="Park H.-J."/>
            <person name="Ramirez L."/>
            <person name="Alfaro M."/>
            <person name="Sun H."/>
            <person name="Tritt A."/>
            <person name="Yoshinaga Y."/>
            <person name="Zwiers L.-H."/>
            <person name="Turgeon B."/>
            <person name="Goodwin S."/>
            <person name="Spatafora J."/>
            <person name="Crous P."/>
            <person name="Grigoriev I."/>
        </authorList>
    </citation>
    <scope>NUCLEOTIDE SEQUENCE</scope>
    <source>
        <strain evidence="11">CBS 379.55</strain>
    </source>
</reference>
<dbReference type="CDD" id="cd07470">
    <property type="entry name" value="CYTH-like_mRNA_RTPase"/>
    <property type="match status" value="1"/>
</dbReference>
<comment type="catalytic activity">
    <reaction evidence="7">
        <text>a 5'-end triphospho-ribonucleoside in mRNA + H2O = a 5'-end diphospho-ribonucleoside in mRNA + phosphate + H(+)</text>
        <dbReference type="Rhea" id="RHEA:67004"/>
        <dbReference type="Rhea" id="RHEA-COMP:17164"/>
        <dbReference type="Rhea" id="RHEA-COMP:17165"/>
        <dbReference type="ChEBI" id="CHEBI:15377"/>
        <dbReference type="ChEBI" id="CHEBI:15378"/>
        <dbReference type="ChEBI" id="CHEBI:43474"/>
        <dbReference type="ChEBI" id="CHEBI:167616"/>
        <dbReference type="ChEBI" id="CHEBI:167618"/>
        <dbReference type="EC" id="3.6.1.74"/>
    </reaction>
    <physiologicalReaction direction="left-to-right" evidence="7">
        <dbReference type="Rhea" id="RHEA:67005"/>
    </physiologicalReaction>
</comment>
<dbReference type="Proteomes" id="UP000800097">
    <property type="component" value="Unassembled WGS sequence"/>
</dbReference>
<proteinExistence type="inferred from homology"/>
<evidence type="ECO:0000256" key="6">
    <source>
        <dbReference type="ARBA" id="ARBA00023242"/>
    </source>
</evidence>
<dbReference type="InterPro" id="IPR033469">
    <property type="entry name" value="CYTH-like_dom_sf"/>
</dbReference>
<dbReference type="GeneID" id="54551645"/>
<dbReference type="EMBL" id="ML986495">
    <property type="protein sequence ID" value="KAF2275910.1"/>
    <property type="molecule type" value="Genomic_DNA"/>
</dbReference>
<feature type="compositionally biased region" description="Low complexity" evidence="9">
    <location>
        <begin position="19"/>
        <end position="35"/>
    </location>
</feature>
<keyword evidence="8" id="KW-0506">mRNA capping</keyword>
<comment type="subcellular location">
    <subcellularLocation>
        <location evidence="2 8">Nucleus</location>
    </subcellularLocation>
</comment>
<keyword evidence="6 8" id="KW-0539">Nucleus</keyword>
<feature type="region of interest" description="Disordered" evidence="9">
    <location>
        <begin position="72"/>
        <end position="104"/>
    </location>
</feature>
<evidence type="ECO:0000313" key="12">
    <source>
        <dbReference type="Proteomes" id="UP000800097"/>
    </source>
</evidence>
<dbReference type="Gene3D" id="3.20.100.10">
    <property type="entry name" value="mRNA triphosphatase Cet1-like"/>
    <property type="match status" value="1"/>
</dbReference>
<sequence>MDLTSILADSSVVQPRRTSSNPPSIAAASPAISVAKLPSPQISTKPTRKRKRHDPKPIWAVLEHEQVDLPINGHTESRQPRPLQTPVARAPPPPVPSYANGRPPHVARPAVGPTARELTGWQRPITDDPYVYDEMVRRTCDFIWNHVVEDRALRTAVEQSPGAEIEIEARWGQIIDLSTGRRLVSVNETECVIRQDVAAGTKFESTMSVMQHKKMNEFLNEQVGKSKNTPSRTDVNYKHTKEVDMFYDLDQAGFDLLAPGVREIIARQQHRQRIRVTRDMKTGQVLRKIIKCRIGNLEISSPLTEWDYRIGINVEISYPGPLESLKPVIDKDQTIATSERKKDRMSYSWLSAYQIDLTQVVQGTNKNHELELELDAKTLLKTTEKMDMQEPPPNDYEALVAGMLNNLRVLSREMTT</sequence>
<dbReference type="Pfam" id="PF02940">
    <property type="entry name" value="mRNA_triPase"/>
    <property type="match status" value="1"/>
</dbReference>
<feature type="domain" description="mRNA triphosphatase Cet1-like" evidence="10">
    <location>
        <begin position="133"/>
        <end position="374"/>
    </location>
</feature>
<name>A0A6A6JGX6_WESOR</name>
<dbReference type="OrthoDB" id="272147at2759"/>
<evidence type="ECO:0000256" key="1">
    <source>
        <dbReference type="ARBA" id="ARBA00001946"/>
    </source>
</evidence>
<comment type="subunit">
    <text evidence="8">Heterodimer. The mRNA-capping enzyme is composed of two separate chains alpha and beta, respectively a mRNA guanylyltransferase and an mRNA 5'-triphosphate monophosphatase.</text>
</comment>
<accession>A0A6A6JGX6</accession>